<name>A0A1I3QVQ3_9RHOB</name>
<reference evidence="1 2" key="1">
    <citation type="submission" date="2016-10" db="EMBL/GenBank/DDBJ databases">
        <authorList>
            <person name="de Groot N.N."/>
        </authorList>
    </citation>
    <scope>NUCLEOTIDE SEQUENCE [LARGE SCALE GENOMIC DNA]</scope>
    <source>
        <strain evidence="1 2">DSM 19073</strain>
    </source>
</reference>
<dbReference type="EMBL" id="FORA01000003">
    <property type="protein sequence ID" value="SFJ37589.1"/>
    <property type="molecule type" value="Genomic_DNA"/>
</dbReference>
<dbReference type="STRING" id="390807.SAMN04488095_2671"/>
<organism evidence="1 2">
    <name type="scientific">Jannaschia pohangensis</name>
    <dbReference type="NCBI Taxonomy" id="390807"/>
    <lineage>
        <taxon>Bacteria</taxon>
        <taxon>Pseudomonadati</taxon>
        <taxon>Pseudomonadota</taxon>
        <taxon>Alphaproteobacteria</taxon>
        <taxon>Rhodobacterales</taxon>
        <taxon>Roseobacteraceae</taxon>
        <taxon>Jannaschia</taxon>
    </lineage>
</organism>
<proteinExistence type="predicted"/>
<sequence length="228" mass="25317">MTVADVWFASSSVSTRSPKPIWPIGWHDEDLESMSSEEKRQFAIANKANFLAYRSGQPVEPAQLGTRFALCTGLKTPAGPQPFMLLFSRMVVTGETRALLEELDPGPLRFHRIEVLNAARTKPLWDGADLYVMQVLSCRREVLMDESPNLGPRPVDRTPDGQDIHMVYVSSTMEPLVVVPPAEGGAEMWLDDRLSGALFLTDRVAGALNAAKLTRGWGLRRCDVVTRH</sequence>
<accession>A0A1I3QVQ3</accession>
<dbReference type="Proteomes" id="UP000199110">
    <property type="component" value="Unassembled WGS sequence"/>
</dbReference>
<keyword evidence="2" id="KW-1185">Reference proteome</keyword>
<dbReference type="RefSeq" id="WP_139212367.1">
    <property type="nucleotide sequence ID" value="NZ_FORA01000003.1"/>
</dbReference>
<protein>
    <submittedName>
        <fullName evidence="1">Uncharacterized protein</fullName>
    </submittedName>
</protein>
<evidence type="ECO:0000313" key="1">
    <source>
        <dbReference type="EMBL" id="SFJ37589.1"/>
    </source>
</evidence>
<dbReference type="AlphaFoldDB" id="A0A1I3QVQ3"/>
<evidence type="ECO:0000313" key="2">
    <source>
        <dbReference type="Proteomes" id="UP000199110"/>
    </source>
</evidence>
<gene>
    <name evidence="1" type="ORF">SAMN04488095_2671</name>
</gene>
<dbReference type="OrthoDB" id="7675848at2"/>